<keyword evidence="1" id="KW-1171">Viral genome ejection through host cell envelope</keyword>
<organism evidence="3">
    <name type="scientific">uncultured Caudovirales phage</name>
    <dbReference type="NCBI Taxonomy" id="2100421"/>
    <lineage>
        <taxon>Viruses</taxon>
        <taxon>Duplodnaviria</taxon>
        <taxon>Heunggongvirae</taxon>
        <taxon>Uroviricota</taxon>
        <taxon>Caudoviricetes</taxon>
        <taxon>Peduoviridae</taxon>
        <taxon>Maltschvirus</taxon>
        <taxon>Maltschvirus maltsch</taxon>
    </lineage>
</organism>
<dbReference type="HAMAP" id="MF_04114">
    <property type="entry name" value="PORTAL_T4"/>
    <property type="match status" value="1"/>
</dbReference>
<dbReference type="EMBL" id="LR796423">
    <property type="protein sequence ID" value="CAB4142834.1"/>
    <property type="molecule type" value="Genomic_DNA"/>
</dbReference>
<name>A0A6J5M832_9CAUD</name>
<keyword evidence="1" id="KW-0167">Capsid protein</keyword>
<dbReference type="GO" id="GO:0019072">
    <property type="term" value="P:viral genome packaging"/>
    <property type="evidence" value="ECO:0007669"/>
    <property type="project" value="UniProtKB-UniRule"/>
</dbReference>
<comment type="subunit">
    <text evidence="1">Homododecamer. Interacts with the large terminase subunit. Interacts with the major capsid protein. Interacts with the capsid vertex protein.</text>
</comment>
<comment type="function">
    <text evidence="1">Forms the portal vertex of the capsid. This portal plays critical roles in head assembly, genome packaging, neck/tail attachment, and genome ejection. The portal protein multimerizes as a single ring-shaped homododecamer arranged around a central channel. Binds to the terminase subunits to form the packaging machine.</text>
</comment>
<keyword evidence="1" id="KW-1162">Viral penetration into host cytoplasm</keyword>
<evidence type="ECO:0000256" key="1">
    <source>
        <dbReference type="HAMAP-Rule" id="MF_04114"/>
    </source>
</evidence>
<keyword evidence="1" id="KW-1242">Viral contractile tail ejection system</keyword>
<keyword evidence="1" id="KW-0946">Virion</keyword>
<dbReference type="Pfam" id="PF07230">
    <property type="entry name" value="Portal_T4"/>
    <property type="match status" value="1"/>
</dbReference>
<keyword evidence="1" id="KW-0118">Viral capsid assembly</keyword>
<accession>A0A6J5M832</accession>
<feature type="compositionally biased region" description="Acidic residues" evidence="2">
    <location>
        <begin position="476"/>
        <end position="489"/>
    </location>
</feature>
<evidence type="ECO:0000256" key="2">
    <source>
        <dbReference type="SAM" id="MobiDB-lite"/>
    </source>
</evidence>
<reference evidence="3" key="1">
    <citation type="submission" date="2020-04" db="EMBL/GenBank/DDBJ databases">
        <authorList>
            <person name="Chiriac C."/>
            <person name="Salcher M."/>
            <person name="Ghai R."/>
            <person name="Kavagutti S V."/>
        </authorList>
    </citation>
    <scope>NUCLEOTIDE SEQUENCE</scope>
</reference>
<sequence length="522" mass="60661">MAELFGFEIKRKQEDPISFAPKVTDDGAAIVAEGGVYGTYVDLDGSIRTEAELVNRYREMALYPEVDQAIDDIVNEVITQEPEQEVVELILDDTDLPDRIKKLFIEEFKDVLKLLEFNQLSYEVFRRWYVDGRIYYHVITDEENPKNGIVELRYIDPRKIRKIKEQRRKKAVNNVPLMQDGKEYYIYNDKGFAKTAGNSSIPSNTIGGIRIAKDSIIHCTSGLTSINGDLVQSYLHKAIKPLNQLRSMEDSLVIYRISRAPERRIFYIDVGNLPKMKAEQYLRDIMIKFKNKLVYDAATGEVRDDRKFMTMLEDFWLPRREGGKGTEITTLPGGQNLGQMDDVIYFQRKLYKSLNVPISRLDPETQFNFGRATEITRDEVKFAKFISRLRNKFAILFTKIMERQLILKGIITPEEWDEIKQNVRYKFSQDNYYAELKETEILRDRMTMLRDIDDYAGKYYSHEWIRRHVLHQSDEEMEEIDEQIADEADNPQYAGPQNEADNAAPAEGGGQGYQPAEQPPVQ</sequence>
<keyword evidence="1" id="KW-1160">Virus entry into host cell</keyword>
<keyword evidence="1" id="KW-1188">Viral release from host cell</keyword>
<dbReference type="GO" id="GO:0099000">
    <property type="term" value="P:symbiont genome ejection through host cell envelope, contractile tail mechanism"/>
    <property type="evidence" value="ECO:0007669"/>
    <property type="project" value="UniProtKB-UniRule"/>
</dbReference>
<proteinExistence type="inferred from homology"/>
<keyword evidence="1" id="KW-0231">Viral genome packaging</keyword>
<dbReference type="GO" id="GO:0019076">
    <property type="term" value="P:viral release from host cell"/>
    <property type="evidence" value="ECO:0007669"/>
    <property type="project" value="UniProtKB-UniRule"/>
</dbReference>
<dbReference type="GO" id="GO:0019028">
    <property type="term" value="C:viral capsid"/>
    <property type="evidence" value="ECO:0007669"/>
    <property type="project" value="UniProtKB-UniRule"/>
</dbReference>
<dbReference type="InterPro" id="IPR010823">
    <property type="entry name" value="Portal_Gp20"/>
</dbReference>
<protein>
    <recommendedName>
        <fullName evidence="1">Portal protein</fullName>
    </recommendedName>
    <alternativeName>
        <fullName evidence="1">gp20</fullName>
    </alternativeName>
</protein>
<evidence type="ECO:0000313" key="3">
    <source>
        <dbReference type="EMBL" id="CAB4142834.1"/>
    </source>
</evidence>
<gene>
    <name evidence="3" type="ORF">UFOVP447_44</name>
</gene>
<comment type="similarity">
    <text evidence="1">Belongs to the Tevenvirinae portal protein family.</text>
</comment>
<feature type="region of interest" description="Disordered" evidence="2">
    <location>
        <begin position="476"/>
        <end position="522"/>
    </location>
</feature>
<comment type="subcellular location">
    <subcellularLocation>
        <location evidence="1">Virion</location>
    </subcellularLocation>
    <text evidence="1">Located at a unique 5-fold vertex of the icosahedral capsid.</text>
</comment>